<keyword evidence="3" id="KW-0813">Transport</keyword>
<dbReference type="CTD" id="24594515"/>
<reference evidence="9" key="3">
    <citation type="submission" date="2021-06" db="EMBL/GenBank/DDBJ databases">
        <title>Chromosome-level genome assembly for S. haematobium.</title>
        <authorList>
            <person name="Stroehlein A.J."/>
        </authorList>
    </citation>
    <scope>NUCLEOTIDE SEQUENCE</scope>
</reference>
<feature type="transmembrane region" description="Helical" evidence="8">
    <location>
        <begin position="287"/>
        <end position="308"/>
    </location>
</feature>
<feature type="transmembrane region" description="Helical" evidence="8">
    <location>
        <begin position="206"/>
        <end position="226"/>
    </location>
</feature>
<keyword evidence="4 8" id="KW-0812">Transmembrane</keyword>
<proteinExistence type="inferred from homology"/>
<dbReference type="SUPFAM" id="SSF103481">
    <property type="entry name" value="Multidrug resistance efflux transporter EmrE"/>
    <property type="match status" value="1"/>
</dbReference>
<dbReference type="EMBL" id="AMPZ03000001">
    <property type="protein sequence ID" value="KAH9593806.1"/>
    <property type="molecule type" value="Genomic_DNA"/>
</dbReference>
<feature type="transmembrane region" description="Helical" evidence="8">
    <location>
        <begin position="58"/>
        <end position="78"/>
    </location>
</feature>
<feature type="transmembrane region" description="Helical" evidence="8">
    <location>
        <begin position="148"/>
        <end position="166"/>
    </location>
</feature>
<feature type="compositionally biased region" description="Basic and acidic residues" evidence="7">
    <location>
        <begin position="402"/>
        <end position="414"/>
    </location>
</feature>
<evidence type="ECO:0000256" key="1">
    <source>
        <dbReference type="ARBA" id="ARBA00004141"/>
    </source>
</evidence>
<evidence type="ECO:0000256" key="6">
    <source>
        <dbReference type="ARBA" id="ARBA00023136"/>
    </source>
</evidence>
<keyword evidence="10" id="KW-1185">Reference proteome</keyword>
<feature type="compositionally biased region" description="Acidic residues" evidence="7">
    <location>
        <begin position="416"/>
        <end position="431"/>
    </location>
</feature>
<evidence type="ECO:0000256" key="7">
    <source>
        <dbReference type="SAM" id="MobiDB-lite"/>
    </source>
</evidence>
<evidence type="ECO:0000256" key="4">
    <source>
        <dbReference type="ARBA" id="ARBA00022692"/>
    </source>
</evidence>
<evidence type="ECO:0000256" key="8">
    <source>
        <dbReference type="SAM" id="Phobius"/>
    </source>
</evidence>
<dbReference type="RefSeq" id="XP_051073058.1">
    <property type="nucleotide sequence ID" value="XM_051218378.1"/>
</dbReference>
<reference evidence="9" key="1">
    <citation type="journal article" date="2012" name="Nat. Genet.">
        <title>Whole-genome sequence of Schistosoma haematobium.</title>
        <authorList>
            <person name="Young N.D."/>
            <person name="Jex A.R."/>
            <person name="Li B."/>
            <person name="Liu S."/>
            <person name="Yang L."/>
            <person name="Xiong Z."/>
            <person name="Li Y."/>
            <person name="Cantacessi C."/>
            <person name="Hall R.S."/>
            <person name="Xu X."/>
            <person name="Chen F."/>
            <person name="Wu X."/>
            <person name="Zerlotini A."/>
            <person name="Oliveira G."/>
            <person name="Hofmann A."/>
            <person name="Zhang G."/>
            <person name="Fang X."/>
            <person name="Kang Y."/>
            <person name="Campbell B.E."/>
            <person name="Loukas A."/>
            <person name="Ranganathan S."/>
            <person name="Rollinson D."/>
            <person name="Rinaldi G."/>
            <person name="Brindley P.J."/>
            <person name="Yang H."/>
            <person name="Wang J."/>
            <person name="Wang J."/>
            <person name="Gasser R.B."/>
        </authorList>
    </citation>
    <scope>NUCLEOTIDE SEQUENCE</scope>
</reference>
<feature type="transmembrane region" description="Helical" evidence="8">
    <location>
        <begin position="12"/>
        <end position="28"/>
    </location>
</feature>
<reference evidence="9" key="4">
    <citation type="journal article" date="2022" name="PLoS Pathog.">
        <title>Chromosome-level genome of Schistosoma haematobium underpins genome-wide explorations of molecular variation.</title>
        <authorList>
            <person name="Stroehlein A.J."/>
            <person name="Korhonen P.K."/>
            <person name="Lee V.V."/>
            <person name="Ralph S.A."/>
            <person name="Mentink-Kane M."/>
            <person name="You H."/>
            <person name="McManus D.P."/>
            <person name="Tchuente L.T."/>
            <person name="Stothard J.R."/>
            <person name="Kaur P."/>
            <person name="Dudchenko O."/>
            <person name="Aiden E.L."/>
            <person name="Yang B."/>
            <person name="Yang H."/>
            <person name="Emery A.M."/>
            <person name="Webster B.L."/>
            <person name="Brindley P.J."/>
            <person name="Rollinson D."/>
            <person name="Chang B.C.H."/>
            <person name="Gasser R.B."/>
            <person name="Young N.D."/>
        </authorList>
    </citation>
    <scope>NUCLEOTIDE SEQUENCE</scope>
</reference>
<dbReference type="KEGG" id="shx:MS3_00010042"/>
<feature type="transmembrane region" description="Helical" evidence="8">
    <location>
        <begin position="173"/>
        <end position="194"/>
    </location>
</feature>
<evidence type="ECO:0000313" key="9">
    <source>
        <dbReference type="EMBL" id="KAH9593806.1"/>
    </source>
</evidence>
<reference evidence="9" key="2">
    <citation type="journal article" date="2019" name="Gigascience">
        <title>High-quality Schistosoma haematobium genome achieved by single-molecule and long-range sequencing.</title>
        <authorList>
            <person name="Stroehlein A.J."/>
            <person name="Korhonen P.K."/>
            <person name="Chong T.M."/>
            <person name="Lim Y.L."/>
            <person name="Chan K.G."/>
            <person name="Webster B."/>
            <person name="Rollinson D."/>
            <person name="Brindley P.J."/>
            <person name="Gasser R.B."/>
            <person name="Young N.D."/>
        </authorList>
    </citation>
    <scope>NUCLEOTIDE SEQUENCE</scope>
</reference>
<dbReference type="PANTHER" id="PTHR13146">
    <property type="match status" value="1"/>
</dbReference>
<comment type="similarity">
    <text evidence="2">Belongs to the SLC35F solute transporter family.</text>
</comment>
<feature type="transmembrane region" description="Helical" evidence="8">
    <location>
        <begin position="247"/>
        <end position="267"/>
    </location>
</feature>
<dbReference type="Proteomes" id="UP000471633">
    <property type="component" value="Unassembled WGS sequence"/>
</dbReference>
<evidence type="ECO:0000256" key="3">
    <source>
        <dbReference type="ARBA" id="ARBA00022448"/>
    </source>
</evidence>
<comment type="subcellular location">
    <subcellularLocation>
        <location evidence="1">Membrane</location>
        <topology evidence="1">Multi-pass membrane protein</topology>
    </subcellularLocation>
</comment>
<name>A0A922S4I7_SCHHA</name>
<evidence type="ECO:0000256" key="5">
    <source>
        <dbReference type="ARBA" id="ARBA00022989"/>
    </source>
</evidence>
<sequence>MFVTMALSVKQYVLIFGMLFSGTINTISKKVQLDCIASGYFNHTANNTRSPHYFNKPWFQTLLMFFGEAFCIIAFLAMRCRKKRRNTLHGASFVESRGPNVVSTPVFNWIFILPTCCDLLGSTLAGMRLVIILLLGIGLLYIDASIWQMLRGSLIVFAGILSVIFLKRRLRYFQWTGILITVFGLALVGSKSVFSANSVKATTLQSIIGLILVLAGAFTSATQMVIEEVFLKKRGFHPLQAVGMEGIFGCILMSGIVLPAVHFIPGNDLNGSYENVIDAIYQIGNNYILLGNCIIYVFSIAIFNYCGLSIARSLSSIHRTLIDSLRTALVWICSLILYYGIGPPYGEPFNIGWGLIEIDGFALLIIGTLIHNRVLDITLLPCCPNSTDSIIIREEDIPDRSEFSEPYSLDHTDTFDSSDYDDYDDDGDNDDNNNNSGDCHNHRFSGIFSHSNCPSSIDQEHEHLLQKTSIVRTKSWDNYSSIN</sequence>
<feature type="transmembrane region" description="Helical" evidence="8">
    <location>
        <begin position="351"/>
        <end position="370"/>
    </location>
</feature>
<dbReference type="InterPro" id="IPR037185">
    <property type="entry name" value="EmrE-like"/>
</dbReference>
<accession>A0A922S4I7</accession>
<evidence type="ECO:0000256" key="2">
    <source>
        <dbReference type="ARBA" id="ARBA00007863"/>
    </source>
</evidence>
<comment type="caution">
    <text evidence="9">The sequence shown here is derived from an EMBL/GenBank/DDBJ whole genome shotgun (WGS) entry which is preliminary data.</text>
</comment>
<feature type="region of interest" description="Disordered" evidence="7">
    <location>
        <begin position="402"/>
        <end position="436"/>
    </location>
</feature>
<dbReference type="PANTHER" id="PTHR13146:SF8">
    <property type="entry name" value="SOLUTE CARRIER FAMILY 35 MEMBER F6"/>
    <property type="match status" value="1"/>
</dbReference>
<evidence type="ECO:0000313" key="10">
    <source>
        <dbReference type="Proteomes" id="UP000471633"/>
    </source>
</evidence>
<evidence type="ECO:0008006" key="11">
    <source>
        <dbReference type="Google" id="ProtNLM"/>
    </source>
</evidence>
<dbReference type="Pfam" id="PF06027">
    <property type="entry name" value="SLC35F"/>
    <property type="match status" value="1"/>
</dbReference>
<dbReference type="GO" id="GO:0022857">
    <property type="term" value="F:transmembrane transporter activity"/>
    <property type="evidence" value="ECO:0007669"/>
    <property type="project" value="InterPro"/>
</dbReference>
<feature type="transmembrane region" description="Helical" evidence="8">
    <location>
        <begin position="119"/>
        <end position="142"/>
    </location>
</feature>
<protein>
    <recommendedName>
        <fullName evidence="11">Solute carrier family 35 member F6</fullName>
    </recommendedName>
</protein>
<dbReference type="GO" id="GO:0016020">
    <property type="term" value="C:membrane"/>
    <property type="evidence" value="ECO:0007669"/>
    <property type="project" value="UniProtKB-SubCell"/>
</dbReference>
<gene>
    <name evidence="9" type="ORF">MS3_00010042</name>
</gene>
<keyword evidence="5 8" id="KW-1133">Transmembrane helix</keyword>
<dbReference type="InterPro" id="IPR009262">
    <property type="entry name" value="SLC35_F1/F2/F6"/>
</dbReference>
<dbReference type="GeneID" id="24594515"/>
<organism evidence="9 10">
    <name type="scientific">Schistosoma haematobium</name>
    <name type="common">Blood fluke</name>
    <dbReference type="NCBI Taxonomy" id="6185"/>
    <lineage>
        <taxon>Eukaryota</taxon>
        <taxon>Metazoa</taxon>
        <taxon>Spiralia</taxon>
        <taxon>Lophotrochozoa</taxon>
        <taxon>Platyhelminthes</taxon>
        <taxon>Trematoda</taxon>
        <taxon>Digenea</taxon>
        <taxon>Strigeidida</taxon>
        <taxon>Schistosomatoidea</taxon>
        <taxon>Schistosomatidae</taxon>
        <taxon>Schistosoma</taxon>
    </lineage>
</organism>
<dbReference type="AlphaFoldDB" id="A0A922S4I7"/>
<keyword evidence="6 8" id="KW-0472">Membrane</keyword>